<dbReference type="AlphaFoldDB" id="A0A2I0JW53"/>
<evidence type="ECO:0000259" key="1">
    <source>
        <dbReference type="Pfam" id="PF00078"/>
    </source>
</evidence>
<reference evidence="2 3" key="1">
    <citation type="submission" date="2017-11" db="EMBL/GenBank/DDBJ databases">
        <title>De-novo sequencing of pomegranate (Punica granatum L.) genome.</title>
        <authorList>
            <person name="Akparov Z."/>
            <person name="Amiraslanov A."/>
            <person name="Hajiyeva S."/>
            <person name="Abbasov M."/>
            <person name="Kaur K."/>
            <person name="Hamwieh A."/>
            <person name="Solovyev V."/>
            <person name="Salamov A."/>
            <person name="Braich B."/>
            <person name="Kosarev P."/>
            <person name="Mahmoud A."/>
            <person name="Hajiyev E."/>
            <person name="Babayeva S."/>
            <person name="Izzatullayeva V."/>
            <person name="Mammadov A."/>
            <person name="Mammadov A."/>
            <person name="Sharifova S."/>
            <person name="Ojaghi J."/>
            <person name="Eynullazada K."/>
            <person name="Bayramov B."/>
            <person name="Abdulazimova A."/>
            <person name="Shahmuradov I."/>
        </authorList>
    </citation>
    <scope>NUCLEOTIDE SEQUENCE [LARGE SCALE GENOMIC DNA]</scope>
    <source>
        <strain evidence="3">cv. AG2017</strain>
        <tissue evidence="2">Leaf</tissue>
    </source>
</reference>
<dbReference type="STRING" id="22663.A0A2I0JW53"/>
<dbReference type="EMBL" id="PGOL01001146">
    <property type="protein sequence ID" value="PKI60521.1"/>
    <property type="molecule type" value="Genomic_DNA"/>
</dbReference>
<protein>
    <recommendedName>
        <fullName evidence="1">Reverse transcriptase domain-containing protein</fullName>
    </recommendedName>
</protein>
<comment type="caution">
    <text evidence="2">The sequence shown here is derived from an EMBL/GenBank/DDBJ whole genome shotgun (WGS) entry which is preliminary data.</text>
</comment>
<dbReference type="InterPro" id="IPR052343">
    <property type="entry name" value="Retrotransposon-Effector_Assoc"/>
</dbReference>
<dbReference type="PANTHER" id="PTHR46890">
    <property type="entry name" value="NON-LTR RETROLELEMENT REVERSE TRANSCRIPTASE-LIKE PROTEIN-RELATED"/>
    <property type="match status" value="1"/>
</dbReference>
<dbReference type="Proteomes" id="UP000233551">
    <property type="component" value="Unassembled WGS sequence"/>
</dbReference>
<gene>
    <name evidence="2" type="ORF">CRG98_018997</name>
</gene>
<dbReference type="SUPFAM" id="SSF56219">
    <property type="entry name" value="DNase I-like"/>
    <property type="match status" value="1"/>
</dbReference>
<dbReference type="InterPro" id="IPR036691">
    <property type="entry name" value="Endo/exonu/phosph_ase_sf"/>
</dbReference>
<dbReference type="InterPro" id="IPR000477">
    <property type="entry name" value="RT_dom"/>
</dbReference>
<sequence length="416" mass="47060">MGFSGGIWLLWRKNDLRITILQSHFQALHAIVEKGCRSWWLTTVYGDFNAILSEEEKAGGAPFNPSEALGFRDTLDACNLIDVGSKGSPFTWKGARLVGIQQAIQRSPNPHLERLEWEVSEELEQVLLQEEILWFQKSRFEWVRFGDRNTKYFYTRTIIKRRRMKIESLRATDGEWVTDAEVLRDMVVAYFRNFYGDSSSGGTLYTTANFSALPQEAKTILTAAVEVAELRRALFAMPSFMAPGPDGFQAVFFQNNWEVVFPSLLAYARAVFEAGQSVAPMNPTLIALISKLSCPEMLSHFRPISLCNQFLADMLVSVGIPETLRRVIMDCVTTTTMQALWNGEATEEFIPKRGIGQGCPLSPYLFVLCIERLAHLIYDSVSSGRWRPIRVRAQGLAISHIMFADDILLFVEASEE</sequence>
<feature type="domain" description="Reverse transcriptase" evidence="1">
    <location>
        <begin position="319"/>
        <end position="415"/>
    </location>
</feature>
<accession>A0A2I0JW53</accession>
<evidence type="ECO:0000313" key="3">
    <source>
        <dbReference type="Proteomes" id="UP000233551"/>
    </source>
</evidence>
<evidence type="ECO:0000313" key="2">
    <source>
        <dbReference type="EMBL" id="PKI60521.1"/>
    </source>
</evidence>
<name>A0A2I0JW53_PUNGR</name>
<dbReference type="PANTHER" id="PTHR46890:SF48">
    <property type="entry name" value="RNA-DIRECTED DNA POLYMERASE"/>
    <property type="match status" value="1"/>
</dbReference>
<proteinExistence type="predicted"/>
<dbReference type="Pfam" id="PF00078">
    <property type="entry name" value="RVT_1"/>
    <property type="match status" value="1"/>
</dbReference>
<organism evidence="2 3">
    <name type="scientific">Punica granatum</name>
    <name type="common">Pomegranate</name>
    <dbReference type="NCBI Taxonomy" id="22663"/>
    <lineage>
        <taxon>Eukaryota</taxon>
        <taxon>Viridiplantae</taxon>
        <taxon>Streptophyta</taxon>
        <taxon>Embryophyta</taxon>
        <taxon>Tracheophyta</taxon>
        <taxon>Spermatophyta</taxon>
        <taxon>Magnoliopsida</taxon>
        <taxon>eudicotyledons</taxon>
        <taxon>Gunneridae</taxon>
        <taxon>Pentapetalae</taxon>
        <taxon>rosids</taxon>
        <taxon>malvids</taxon>
        <taxon>Myrtales</taxon>
        <taxon>Lythraceae</taxon>
        <taxon>Punica</taxon>
    </lineage>
</organism>
<keyword evidence="3" id="KW-1185">Reference proteome</keyword>